<dbReference type="RefSeq" id="WP_183983956.1">
    <property type="nucleotide sequence ID" value="NZ_JACHHG010000001.1"/>
</dbReference>
<name>A0A841HYI3_9DEIO</name>
<sequence>MKSMLSLKLITLLGIGLLLSEASAQQASSKYSQPQIVLSESDMGTVVAQGGPGNYGLD</sequence>
<gene>
    <name evidence="2" type="ORF">HNR42_000410</name>
</gene>
<dbReference type="Proteomes" id="UP000569951">
    <property type="component" value="Unassembled WGS sequence"/>
</dbReference>
<reference evidence="2 3" key="1">
    <citation type="submission" date="2020-08" db="EMBL/GenBank/DDBJ databases">
        <title>Genomic Encyclopedia of Type Strains, Phase IV (KMG-IV): sequencing the most valuable type-strain genomes for metagenomic binning, comparative biology and taxonomic classification.</title>
        <authorList>
            <person name="Goeker M."/>
        </authorList>
    </citation>
    <scope>NUCLEOTIDE SEQUENCE [LARGE SCALE GENOMIC DNA]</scope>
    <source>
        <strain evidence="2 3">DSM 21458</strain>
    </source>
</reference>
<protein>
    <submittedName>
        <fullName evidence="2">Uncharacterized protein</fullName>
    </submittedName>
</protein>
<evidence type="ECO:0000313" key="2">
    <source>
        <dbReference type="EMBL" id="MBB6096998.1"/>
    </source>
</evidence>
<accession>A0A841HYI3</accession>
<dbReference type="EMBL" id="JACHHG010000001">
    <property type="protein sequence ID" value="MBB6096998.1"/>
    <property type="molecule type" value="Genomic_DNA"/>
</dbReference>
<keyword evidence="3" id="KW-1185">Reference proteome</keyword>
<comment type="caution">
    <text evidence="2">The sequence shown here is derived from an EMBL/GenBank/DDBJ whole genome shotgun (WGS) entry which is preliminary data.</text>
</comment>
<keyword evidence="1" id="KW-0732">Signal</keyword>
<dbReference type="AlphaFoldDB" id="A0A841HYI3"/>
<proteinExistence type="predicted"/>
<evidence type="ECO:0000256" key="1">
    <source>
        <dbReference type="SAM" id="SignalP"/>
    </source>
</evidence>
<organism evidence="2 3">
    <name type="scientific">Deinobacterium chartae</name>
    <dbReference type="NCBI Taxonomy" id="521158"/>
    <lineage>
        <taxon>Bacteria</taxon>
        <taxon>Thermotogati</taxon>
        <taxon>Deinococcota</taxon>
        <taxon>Deinococci</taxon>
        <taxon>Deinococcales</taxon>
        <taxon>Deinococcaceae</taxon>
        <taxon>Deinobacterium</taxon>
    </lineage>
</organism>
<feature type="chain" id="PRO_5032474465" evidence="1">
    <location>
        <begin position="25"/>
        <end position="58"/>
    </location>
</feature>
<feature type="signal peptide" evidence="1">
    <location>
        <begin position="1"/>
        <end position="24"/>
    </location>
</feature>
<evidence type="ECO:0000313" key="3">
    <source>
        <dbReference type="Proteomes" id="UP000569951"/>
    </source>
</evidence>